<feature type="transmembrane region" description="Helical" evidence="10">
    <location>
        <begin position="122"/>
        <end position="141"/>
    </location>
</feature>
<dbReference type="PANTHER" id="PTHR42987:SF4">
    <property type="entry name" value="PROTEASE SOHB-RELATED"/>
    <property type="match status" value="1"/>
</dbReference>
<dbReference type="Gene3D" id="6.20.330.10">
    <property type="match status" value="1"/>
</dbReference>
<organism evidence="13 14">
    <name type="scientific">Polarella glacialis</name>
    <name type="common">Dinoflagellate</name>
    <dbReference type="NCBI Taxonomy" id="89957"/>
    <lineage>
        <taxon>Eukaryota</taxon>
        <taxon>Sar</taxon>
        <taxon>Alveolata</taxon>
        <taxon>Dinophyceae</taxon>
        <taxon>Suessiales</taxon>
        <taxon>Suessiaceae</taxon>
        <taxon>Polarella</taxon>
    </lineage>
</organism>
<dbReference type="AlphaFoldDB" id="A0A813FEF1"/>
<evidence type="ECO:0000313" key="13">
    <source>
        <dbReference type="EMBL" id="CAE8612846.1"/>
    </source>
</evidence>
<dbReference type="GO" id="GO:0004252">
    <property type="term" value="F:serine-type endopeptidase activity"/>
    <property type="evidence" value="ECO:0007669"/>
    <property type="project" value="InterPro"/>
</dbReference>
<keyword evidence="14" id="KW-1185">Reference proteome</keyword>
<dbReference type="InterPro" id="IPR047272">
    <property type="entry name" value="S49_SppA_C"/>
</dbReference>
<dbReference type="NCBIfam" id="NF008745">
    <property type="entry name" value="PRK11778.1"/>
    <property type="match status" value="1"/>
</dbReference>
<evidence type="ECO:0000259" key="12">
    <source>
        <dbReference type="Pfam" id="PF08496"/>
    </source>
</evidence>
<dbReference type="SUPFAM" id="SSF52096">
    <property type="entry name" value="ClpP/crotonase"/>
    <property type="match status" value="1"/>
</dbReference>
<name>A0A813FEF1_POLGL</name>
<sequence>MSYFDGASPEMLSRIPGRQRLRSTTFLRPLRLARRGCACFAAAVAATASIAVAFAAPLVRMQSSSRAAARDGIQGRGRQVLLRADPSASGALSFDFVAWLQSFQPGLGTFWDRYTTELAGSLAAWTAPIVGLAILVILVGLSSNKQRDDFGFEEEDLGSGMGLMLGKTKQKLQIRSLNRQFDGLSQSMARATMGAQEARRLKQVREESYVNLQKEELEMSRKAGDLGTDTFEPHMQRVWVLNFQNGRNDVTASGVEQLRQEITAVVMSADAARDEVVLRLDSGGGTVTGYGLAGAQLLRLRDAGLKLTVAIDQVAASGGYLMACTASRIICSPFAVIGSIGVIQEIPVVFERLKREGIKFETTTAGKYKRTLTPTKEPTDEDRKKNQEDLQDVLKVFKEFVLTSRPSIDIERVATGETWLGPLAKDQGLVDELLTSDALLLGYIREGRQVLEVTYTKASSSNPLQQAFASAAETVAAALRGPVGLMPGSSPPVMAETNLNALPWVLGPETTGGRSSAGWDGMP</sequence>
<gene>
    <name evidence="13" type="ORF">PGLA1383_LOCUS30631</name>
</gene>
<dbReference type="Pfam" id="PF08496">
    <property type="entry name" value="Peptidase_S49_N"/>
    <property type="match status" value="1"/>
</dbReference>
<proteinExistence type="inferred from homology"/>
<dbReference type="GO" id="GO:0006508">
    <property type="term" value="P:proteolysis"/>
    <property type="evidence" value="ECO:0007669"/>
    <property type="project" value="UniProtKB-KW"/>
</dbReference>
<dbReference type="GO" id="GO:0005886">
    <property type="term" value="C:plasma membrane"/>
    <property type="evidence" value="ECO:0007669"/>
    <property type="project" value="UniProtKB-SubCell"/>
</dbReference>
<evidence type="ECO:0000256" key="4">
    <source>
        <dbReference type="ARBA" id="ARBA00022670"/>
    </source>
</evidence>
<accession>A0A813FEF1</accession>
<dbReference type="Gene3D" id="3.90.226.10">
    <property type="entry name" value="2-enoyl-CoA Hydratase, Chain A, domain 1"/>
    <property type="match status" value="1"/>
</dbReference>
<keyword evidence="4" id="KW-0645">Protease</keyword>
<keyword evidence="7" id="KW-0720">Serine protease</keyword>
<evidence type="ECO:0000256" key="6">
    <source>
        <dbReference type="ARBA" id="ARBA00022801"/>
    </source>
</evidence>
<evidence type="ECO:0000313" key="14">
    <source>
        <dbReference type="Proteomes" id="UP000654075"/>
    </source>
</evidence>
<evidence type="ECO:0000256" key="1">
    <source>
        <dbReference type="ARBA" id="ARBA00004236"/>
    </source>
</evidence>
<comment type="similarity">
    <text evidence="2">Belongs to the peptidase S49 family.</text>
</comment>
<evidence type="ECO:0000256" key="9">
    <source>
        <dbReference type="ARBA" id="ARBA00023136"/>
    </source>
</evidence>
<keyword evidence="8 10" id="KW-1133">Transmembrane helix</keyword>
<evidence type="ECO:0000256" key="10">
    <source>
        <dbReference type="SAM" id="Phobius"/>
    </source>
</evidence>
<dbReference type="EMBL" id="CAJNNV010025170">
    <property type="protein sequence ID" value="CAE8612846.1"/>
    <property type="molecule type" value="Genomic_DNA"/>
</dbReference>
<dbReference type="PANTHER" id="PTHR42987">
    <property type="entry name" value="PEPTIDASE S49"/>
    <property type="match status" value="1"/>
</dbReference>
<dbReference type="CDD" id="cd07023">
    <property type="entry name" value="S49_Sppa_N_C"/>
    <property type="match status" value="1"/>
</dbReference>
<evidence type="ECO:0000256" key="7">
    <source>
        <dbReference type="ARBA" id="ARBA00022825"/>
    </source>
</evidence>
<evidence type="ECO:0000256" key="2">
    <source>
        <dbReference type="ARBA" id="ARBA00008683"/>
    </source>
</evidence>
<evidence type="ECO:0000259" key="11">
    <source>
        <dbReference type="Pfam" id="PF01343"/>
    </source>
</evidence>
<dbReference type="OrthoDB" id="45421at2759"/>
<dbReference type="Pfam" id="PF01343">
    <property type="entry name" value="Peptidase_S49"/>
    <property type="match status" value="1"/>
</dbReference>
<evidence type="ECO:0008006" key="15">
    <source>
        <dbReference type="Google" id="ProtNLM"/>
    </source>
</evidence>
<evidence type="ECO:0000256" key="5">
    <source>
        <dbReference type="ARBA" id="ARBA00022692"/>
    </source>
</evidence>
<dbReference type="Proteomes" id="UP000654075">
    <property type="component" value="Unassembled WGS sequence"/>
</dbReference>
<reference evidence="13" key="1">
    <citation type="submission" date="2021-02" db="EMBL/GenBank/DDBJ databases">
        <authorList>
            <person name="Dougan E. K."/>
            <person name="Rhodes N."/>
            <person name="Thang M."/>
            <person name="Chan C."/>
        </authorList>
    </citation>
    <scope>NUCLEOTIDE SEQUENCE</scope>
</reference>
<evidence type="ECO:0000256" key="3">
    <source>
        <dbReference type="ARBA" id="ARBA00022475"/>
    </source>
</evidence>
<keyword evidence="3" id="KW-1003">Cell membrane</keyword>
<comment type="subcellular location">
    <subcellularLocation>
        <location evidence="1">Cell membrane</location>
    </subcellularLocation>
</comment>
<feature type="domain" description="Peptidase S49 N-terminal proteobacteria" evidence="12">
    <location>
        <begin position="167"/>
        <end position="297"/>
    </location>
</feature>
<keyword evidence="5 10" id="KW-0812">Transmembrane</keyword>
<protein>
    <recommendedName>
        <fullName evidence="15">Peptidase S49 domain-containing protein</fullName>
    </recommendedName>
</protein>
<evidence type="ECO:0000256" key="8">
    <source>
        <dbReference type="ARBA" id="ARBA00022989"/>
    </source>
</evidence>
<keyword evidence="9 10" id="KW-0472">Membrane</keyword>
<dbReference type="InterPro" id="IPR013703">
    <property type="entry name" value="Peptidase_S49_N_proteobac"/>
</dbReference>
<feature type="domain" description="Peptidase S49" evidence="11">
    <location>
        <begin position="300"/>
        <end position="439"/>
    </location>
</feature>
<comment type="caution">
    <text evidence="13">The sequence shown here is derived from an EMBL/GenBank/DDBJ whole genome shotgun (WGS) entry which is preliminary data.</text>
</comment>
<dbReference type="InterPro" id="IPR029045">
    <property type="entry name" value="ClpP/crotonase-like_dom_sf"/>
</dbReference>
<dbReference type="InterPro" id="IPR002142">
    <property type="entry name" value="Peptidase_S49"/>
</dbReference>
<keyword evidence="6" id="KW-0378">Hydrolase</keyword>